<feature type="active site" description="Nucleophile; for GTP cyclohydrolase activity" evidence="20">
    <location>
        <position position="332"/>
    </location>
</feature>
<keyword evidence="16 20" id="KW-0456">Lyase</keyword>
<dbReference type="eggNOG" id="COG0108">
    <property type="taxonomic scope" value="Bacteria"/>
</dbReference>
<feature type="binding site" evidence="20">
    <location>
        <position position="33"/>
    </location>
    <ligand>
        <name>D-ribulose 5-phosphate</name>
        <dbReference type="ChEBI" id="CHEBI:58121"/>
    </ligand>
</feature>
<comment type="cofactor">
    <cofactor evidence="20">
        <name>Zn(2+)</name>
        <dbReference type="ChEBI" id="CHEBI:29105"/>
    </cofactor>
    <text evidence="20">Binds 1 zinc ion per subunit.</text>
</comment>
<comment type="cofactor">
    <cofactor evidence="2">
        <name>Mn(2+)</name>
        <dbReference type="ChEBI" id="CHEBI:29035"/>
    </cofactor>
</comment>
<evidence type="ECO:0000256" key="13">
    <source>
        <dbReference type="ARBA" id="ARBA00022842"/>
    </source>
</evidence>
<evidence type="ECO:0000256" key="2">
    <source>
        <dbReference type="ARBA" id="ARBA00001936"/>
    </source>
</evidence>
<gene>
    <name evidence="20" type="primary">ribBA</name>
    <name evidence="23" type="ORF">CALK_0701</name>
</gene>
<evidence type="ECO:0000256" key="16">
    <source>
        <dbReference type="ARBA" id="ARBA00023239"/>
    </source>
</evidence>
<keyword evidence="24" id="KW-1185">Reference proteome</keyword>
<dbReference type="GO" id="GO:0000287">
    <property type="term" value="F:magnesium ion binding"/>
    <property type="evidence" value="ECO:0007669"/>
    <property type="project" value="UniProtKB-UniRule"/>
</dbReference>
<comment type="pathway">
    <text evidence="5 20">Cofactor biosynthesis; riboflavin biosynthesis; 2-hydroxy-3-oxobutyl phosphate from D-ribulose 5-phosphate: step 1/1.</text>
</comment>
<dbReference type="EC" id="4.1.99.12" evidence="20"/>
<dbReference type="HAMAP" id="MF_00179">
    <property type="entry name" value="RibA"/>
    <property type="match status" value="1"/>
</dbReference>
<evidence type="ECO:0000259" key="22">
    <source>
        <dbReference type="Pfam" id="PF00925"/>
    </source>
</evidence>
<dbReference type="EMBL" id="ASJR01000005">
    <property type="protein sequence ID" value="ERP38685.1"/>
    <property type="molecule type" value="Genomic_DNA"/>
</dbReference>
<evidence type="ECO:0000256" key="4">
    <source>
        <dbReference type="ARBA" id="ARBA00004853"/>
    </source>
</evidence>
<feature type="binding site" evidence="20">
    <location>
        <begin position="28"/>
        <end position="29"/>
    </location>
    <ligand>
        <name>D-ribulose 5-phosphate</name>
        <dbReference type="ChEBI" id="CHEBI:58121"/>
    </ligand>
</feature>
<evidence type="ECO:0000256" key="10">
    <source>
        <dbReference type="ARBA" id="ARBA00022741"/>
    </source>
</evidence>
<dbReference type="PIRSF" id="PIRSF001259">
    <property type="entry name" value="RibA"/>
    <property type="match status" value="1"/>
</dbReference>
<dbReference type="UniPathway" id="UPA00275">
    <property type="reaction ID" value="UER00399"/>
</dbReference>
<dbReference type="GO" id="GO:0030145">
    <property type="term" value="F:manganese ion binding"/>
    <property type="evidence" value="ECO:0007669"/>
    <property type="project" value="UniProtKB-UniRule"/>
</dbReference>
<accession>U7D6U4</accession>
<evidence type="ECO:0000256" key="1">
    <source>
        <dbReference type="ARBA" id="ARBA00000141"/>
    </source>
</evidence>
<feature type="binding site" evidence="20">
    <location>
        <position position="358"/>
    </location>
    <ligand>
        <name>GTP</name>
        <dbReference type="ChEBI" id="CHEBI:37565"/>
    </ligand>
</feature>
<dbReference type="NCBIfam" id="NF001591">
    <property type="entry name" value="PRK00393.1"/>
    <property type="match status" value="1"/>
</dbReference>
<feature type="region of interest" description="DHBP synthase" evidence="20">
    <location>
        <begin position="1"/>
        <end position="202"/>
    </location>
</feature>
<keyword evidence="14 20" id="KW-0342">GTP-binding</keyword>
<feature type="compositionally biased region" description="Acidic residues" evidence="21">
    <location>
        <begin position="402"/>
        <end position="416"/>
    </location>
</feature>
<dbReference type="CDD" id="cd00641">
    <property type="entry name" value="GTP_cyclohydro2"/>
    <property type="match status" value="1"/>
</dbReference>
<proteinExistence type="inferred from homology"/>
<comment type="cofactor">
    <cofactor evidence="20">
        <name>Mg(2+)</name>
        <dbReference type="ChEBI" id="CHEBI:18420"/>
    </cofactor>
    <cofactor evidence="20">
        <name>Mn(2+)</name>
        <dbReference type="ChEBI" id="CHEBI:29035"/>
    </cofactor>
    <text evidence="20">Binds 2 divalent metal cations per subunit. Magnesium or manganese.</text>
</comment>
<evidence type="ECO:0000256" key="18">
    <source>
        <dbReference type="ARBA" id="ARBA00043932"/>
    </source>
</evidence>
<keyword evidence="15 20" id="KW-0464">Manganese</keyword>
<dbReference type="AlphaFoldDB" id="U7D6U4"/>
<keyword evidence="10 20" id="KW-0547">Nucleotide-binding</keyword>
<dbReference type="EC" id="3.5.4.25" evidence="20"/>
<feature type="site" description="Essential for DHBP synthase activity" evidence="20">
    <location>
        <position position="127"/>
    </location>
</feature>
<dbReference type="STRING" id="1313304.CALK_0701"/>
<dbReference type="HAMAP" id="MF_01283">
    <property type="entry name" value="RibBA"/>
    <property type="match status" value="1"/>
</dbReference>
<comment type="function">
    <text evidence="18 20">Catalyzes the conversion of GTP to 2,5-diamino-6-ribosylamino-4(3H)-pyrimidinone 5'-phosphate (DARP), formate and pyrophosphate.</text>
</comment>
<dbReference type="SUPFAM" id="SSF55821">
    <property type="entry name" value="YrdC/RibB"/>
    <property type="match status" value="1"/>
</dbReference>
<evidence type="ECO:0000256" key="12">
    <source>
        <dbReference type="ARBA" id="ARBA00022833"/>
    </source>
</evidence>
<feature type="binding site" evidence="20">
    <location>
        <position position="274"/>
    </location>
    <ligand>
        <name>GTP</name>
        <dbReference type="ChEBI" id="CHEBI:37565"/>
    </ligand>
</feature>
<evidence type="ECO:0000256" key="6">
    <source>
        <dbReference type="ARBA" id="ARBA00005520"/>
    </source>
</evidence>
<dbReference type="InterPro" id="IPR016299">
    <property type="entry name" value="Riboflavin_synth_RibBA"/>
</dbReference>
<dbReference type="Pfam" id="PF00926">
    <property type="entry name" value="DHBP_synthase"/>
    <property type="match status" value="1"/>
</dbReference>
<dbReference type="PATRIC" id="fig|1313304.3.peg.672"/>
<keyword evidence="9 20" id="KW-0479">Metal-binding</keyword>
<feature type="binding site" evidence="20">
    <location>
        <position position="271"/>
    </location>
    <ligand>
        <name>Zn(2+)</name>
        <dbReference type="ChEBI" id="CHEBI:29105"/>
        <note>catalytic</note>
    </ligand>
</feature>
<evidence type="ECO:0000256" key="21">
    <source>
        <dbReference type="SAM" id="MobiDB-lite"/>
    </source>
</evidence>
<comment type="similarity">
    <text evidence="7 20">In the C-terminal section; belongs to the GTP cyclohydrolase II family.</text>
</comment>
<evidence type="ECO:0000256" key="19">
    <source>
        <dbReference type="ARBA" id="ARBA00049295"/>
    </source>
</evidence>
<name>U7D6U4_9BACT</name>
<feature type="region of interest" description="GTP cyclohydrolase II" evidence="20">
    <location>
        <begin position="203"/>
        <end position="431"/>
    </location>
</feature>
<dbReference type="HAMAP" id="MF_00180">
    <property type="entry name" value="RibB"/>
    <property type="match status" value="1"/>
</dbReference>
<feature type="site" description="Essential for DHBP synthase activity" evidence="20">
    <location>
        <position position="165"/>
    </location>
</feature>
<dbReference type="GO" id="GO:0008686">
    <property type="term" value="F:3,4-dihydroxy-2-butanone-4-phosphate synthase activity"/>
    <property type="evidence" value="ECO:0007669"/>
    <property type="project" value="UniProtKB-UniRule"/>
</dbReference>
<evidence type="ECO:0000256" key="9">
    <source>
        <dbReference type="ARBA" id="ARBA00022723"/>
    </source>
</evidence>
<feature type="binding site" evidence="20">
    <location>
        <position position="353"/>
    </location>
    <ligand>
        <name>GTP</name>
        <dbReference type="ChEBI" id="CHEBI:37565"/>
    </ligand>
</feature>
<feature type="binding site" evidence="20">
    <location>
        <position position="29"/>
    </location>
    <ligand>
        <name>Mg(2+)</name>
        <dbReference type="ChEBI" id="CHEBI:18420"/>
        <label>1</label>
    </ligand>
</feature>
<dbReference type="GO" id="GO:0003935">
    <property type="term" value="F:GTP cyclohydrolase II activity"/>
    <property type="evidence" value="ECO:0007669"/>
    <property type="project" value="UniProtKB-UniRule"/>
</dbReference>
<dbReference type="GO" id="GO:0009231">
    <property type="term" value="P:riboflavin biosynthetic process"/>
    <property type="evidence" value="ECO:0007669"/>
    <property type="project" value="UniProtKB-UniRule"/>
</dbReference>
<comment type="similarity">
    <text evidence="6 20">In the N-terminal section; belongs to the DHBP synthase family.</text>
</comment>
<evidence type="ECO:0000256" key="11">
    <source>
        <dbReference type="ARBA" id="ARBA00022801"/>
    </source>
</evidence>
<feature type="region of interest" description="Disordered" evidence="21">
    <location>
        <begin position="401"/>
        <end position="431"/>
    </location>
</feature>
<keyword evidence="13 20" id="KW-0460">Magnesium</keyword>
<dbReference type="NCBIfam" id="TIGR00506">
    <property type="entry name" value="ribB"/>
    <property type="match status" value="1"/>
</dbReference>
<evidence type="ECO:0000256" key="14">
    <source>
        <dbReference type="ARBA" id="ARBA00023134"/>
    </source>
</evidence>
<feature type="active site" description="Proton acceptor; for GTP cyclohydrolase activity" evidence="20">
    <location>
        <position position="330"/>
    </location>
</feature>
<dbReference type="SUPFAM" id="SSF142695">
    <property type="entry name" value="RibA-like"/>
    <property type="match status" value="1"/>
</dbReference>
<comment type="function">
    <text evidence="3 20">Catalyzes the conversion of D-ribulose 5-phosphate to formate and 3,4-dihydroxy-2-butanone 4-phosphate.</text>
</comment>
<dbReference type="GO" id="GO:0005525">
    <property type="term" value="F:GTP binding"/>
    <property type="evidence" value="ECO:0007669"/>
    <property type="project" value="UniProtKB-KW"/>
</dbReference>
<dbReference type="FunFam" id="3.90.870.10:FF:000001">
    <property type="entry name" value="Riboflavin biosynthesis protein RibBA"/>
    <property type="match status" value="1"/>
</dbReference>
<evidence type="ECO:0000256" key="20">
    <source>
        <dbReference type="HAMAP-Rule" id="MF_01283"/>
    </source>
</evidence>
<evidence type="ECO:0000256" key="8">
    <source>
        <dbReference type="ARBA" id="ARBA00022619"/>
    </source>
</evidence>
<evidence type="ECO:0000256" key="15">
    <source>
        <dbReference type="ARBA" id="ARBA00023211"/>
    </source>
</evidence>
<dbReference type="InterPro" id="IPR032677">
    <property type="entry name" value="GTP_cyclohydro_II"/>
</dbReference>
<dbReference type="PANTHER" id="PTHR21327:SF18">
    <property type="entry name" value="3,4-DIHYDROXY-2-BUTANONE 4-PHOSPHATE SYNTHASE"/>
    <property type="match status" value="1"/>
</dbReference>
<dbReference type="InterPro" id="IPR000422">
    <property type="entry name" value="DHBP_synthase_RibB"/>
</dbReference>
<comment type="caution">
    <text evidence="23">The sequence shown here is derived from an EMBL/GenBank/DDBJ whole genome shotgun (WGS) entry which is preliminary data.</text>
</comment>
<dbReference type="Gene3D" id="3.90.870.10">
    <property type="entry name" value="DHBP synthase"/>
    <property type="match status" value="1"/>
</dbReference>
<dbReference type="InterPro" id="IPR000926">
    <property type="entry name" value="RibA"/>
</dbReference>
<dbReference type="NCBIfam" id="TIGR00505">
    <property type="entry name" value="ribA"/>
    <property type="match status" value="1"/>
</dbReference>
<feature type="binding site" evidence="20">
    <location>
        <position position="165"/>
    </location>
    <ligand>
        <name>D-ribulose 5-phosphate</name>
        <dbReference type="ChEBI" id="CHEBI:58121"/>
    </ligand>
</feature>
<feature type="binding site" evidence="20">
    <location>
        <begin position="253"/>
        <end position="257"/>
    </location>
    <ligand>
        <name>GTP</name>
        <dbReference type="ChEBI" id="CHEBI:37565"/>
    </ligand>
</feature>
<comment type="catalytic activity">
    <reaction evidence="1 20">
        <text>D-ribulose 5-phosphate = (2S)-2-hydroxy-3-oxobutyl phosphate + formate + H(+)</text>
        <dbReference type="Rhea" id="RHEA:18457"/>
        <dbReference type="ChEBI" id="CHEBI:15378"/>
        <dbReference type="ChEBI" id="CHEBI:15740"/>
        <dbReference type="ChEBI" id="CHEBI:58121"/>
        <dbReference type="ChEBI" id="CHEBI:58830"/>
        <dbReference type="EC" id="4.1.99.12"/>
    </reaction>
</comment>
<evidence type="ECO:0000256" key="7">
    <source>
        <dbReference type="ARBA" id="ARBA00008976"/>
    </source>
</evidence>
<feature type="binding site" evidence="20">
    <location>
        <position position="269"/>
    </location>
    <ligand>
        <name>Zn(2+)</name>
        <dbReference type="ChEBI" id="CHEBI:29105"/>
        <note>catalytic</note>
    </ligand>
</feature>
<dbReference type="InterPro" id="IPR017945">
    <property type="entry name" value="DHBP_synth_RibB-like_a/b_dom"/>
</dbReference>
<sequence length="431" mass="47513">MKSLEEIQAIIEVYKQGGMVIIVDDEDRENEGDLAYAGQFSTPEKVNFMARYGRGLICAACDAPVIERLQLPMMTSNNTAYLETAFTVSVEAREGTTTGISAEDRSTTILALSDPNSTHADFVIPGHMFPLKAKPGGVLQRIGQTEGSVDLAKLAGLEPVAVICEIMNEDGTMARRPELDEFSHTHSIPIISVADIVRYRRRTETLIVQSAEANMPTSHGEFRIRAYEDTLSGKTHVALFIGDISSGEPVITRMHSECLTGDVLGSLRCDCGNQLAHAMEQVSREGRGVVIYLRQEGRGIGLANKIKAYGLQDDGYDTVEANHELGFEDDLRDYGIGAQILNELGVEKIRLLTNNMRKVVGLEGYGIEIVERLPIVTEECEHNRAYLSTKRDKLGHLFVDEKEQEESVENVEESSQDDDRSDLAGFGLETL</sequence>
<evidence type="ECO:0000313" key="23">
    <source>
        <dbReference type="EMBL" id="ERP38685.1"/>
    </source>
</evidence>
<feature type="binding site" evidence="20">
    <location>
        <position position="318"/>
    </location>
    <ligand>
        <name>GTP</name>
        <dbReference type="ChEBI" id="CHEBI:37565"/>
    </ligand>
</feature>
<dbReference type="PANTHER" id="PTHR21327">
    <property type="entry name" value="GTP CYCLOHYDROLASE II-RELATED"/>
    <property type="match status" value="1"/>
</dbReference>
<dbReference type="Gene3D" id="3.40.50.10990">
    <property type="entry name" value="GTP cyclohydrolase II"/>
    <property type="match status" value="1"/>
</dbReference>
<dbReference type="eggNOG" id="COG0807">
    <property type="taxonomic scope" value="Bacteria"/>
</dbReference>
<organism evidence="23 24">
    <name type="scientific">Chitinivibrio alkaliphilus ACht1</name>
    <dbReference type="NCBI Taxonomy" id="1313304"/>
    <lineage>
        <taxon>Bacteria</taxon>
        <taxon>Pseudomonadati</taxon>
        <taxon>Fibrobacterota</taxon>
        <taxon>Chitinivibrionia</taxon>
        <taxon>Chitinivibrionales</taxon>
        <taxon>Chitinivibrionaceae</taxon>
        <taxon>Chitinivibrio</taxon>
    </lineage>
</organism>
<reference evidence="23 24" key="1">
    <citation type="journal article" date="2013" name="Environ. Microbiol.">
        <title>Genome analysis of Chitinivibrio alkaliphilus gen. nov., sp. nov., a novel extremely haloalkaliphilic anaerobic chitinolytic bacterium from the candidate phylum Termite Group 3.</title>
        <authorList>
            <person name="Sorokin D.Y."/>
            <person name="Gumerov V.M."/>
            <person name="Rakitin A.L."/>
            <person name="Beletsky A.V."/>
            <person name="Damste J.S."/>
            <person name="Muyzer G."/>
            <person name="Mardanov A.V."/>
            <person name="Ravin N.V."/>
        </authorList>
    </citation>
    <scope>NUCLEOTIDE SEQUENCE [LARGE SCALE GENOMIC DNA]</scope>
    <source>
        <strain evidence="23 24">ACht1</strain>
    </source>
</reference>
<comment type="caution">
    <text evidence="20">Lacks conserved residue(s) required for the propagation of feature annotation.</text>
</comment>
<evidence type="ECO:0000256" key="5">
    <source>
        <dbReference type="ARBA" id="ARBA00004904"/>
    </source>
</evidence>
<dbReference type="GO" id="GO:0008270">
    <property type="term" value="F:zinc ion binding"/>
    <property type="evidence" value="ECO:0007669"/>
    <property type="project" value="UniProtKB-UniRule"/>
</dbReference>
<comment type="pathway">
    <text evidence="4 20">Cofactor biosynthesis; riboflavin biosynthesis; 5-amino-6-(D-ribitylamino)uracil from GTP: step 1/4.</text>
</comment>
<evidence type="ECO:0000313" key="24">
    <source>
        <dbReference type="Proteomes" id="UP000017148"/>
    </source>
</evidence>
<keyword evidence="11 20" id="KW-0378">Hydrolase</keyword>
<feature type="binding site" evidence="20">
    <location>
        <begin position="296"/>
        <end position="298"/>
    </location>
    <ligand>
        <name>GTP</name>
        <dbReference type="ChEBI" id="CHEBI:37565"/>
    </ligand>
</feature>
<dbReference type="OrthoDB" id="9793111at2"/>
<feature type="domain" description="GTP cyclohydrolase II" evidence="22">
    <location>
        <begin position="211"/>
        <end position="374"/>
    </location>
</feature>
<dbReference type="InterPro" id="IPR036144">
    <property type="entry name" value="RibA-like_sf"/>
</dbReference>
<feature type="binding site" evidence="20">
    <location>
        <position position="258"/>
    </location>
    <ligand>
        <name>Zn(2+)</name>
        <dbReference type="ChEBI" id="CHEBI:29105"/>
        <note>catalytic</note>
    </ligand>
</feature>
<evidence type="ECO:0000256" key="17">
    <source>
        <dbReference type="ARBA" id="ARBA00023268"/>
    </source>
</evidence>
<dbReference type="NCBIfam" id="NF006803">
    <property type="entry name" value="PRK09311.1"/>
    <property type="match status" value="1"/>
</dbReference>
<dbReference type="Pfam" id="PF00925">
    <property type="entry name" value="GTP_cyclohydro2"/>
    <property type="match status" value="1"/>
</dbReference>
<protein>
    <recommendedName>
        <fullName evidence="20">Riboflavin biosynthesis protein RibBA</fullName>
    </recommendedName>
    <domain>
        <recommendedName>
            <fullName evidence="20">3,4-dihydroxy-2-butanone 4-phosphate synthase</fullName>
            <shortName evidence="20">DHBP synthase</shortName>
            <ecNumber evidence="20">4.1.99.12</ecNumber>
        </recommendedName>
    </domain>
    <domain>
        <recommendedName>
            <fullName evidence="20">GTP cyclohydrolase-2</fullName>
            <ecNumber evidence="20">3.5.4.25</ecNumber>
        </recommendedName>
        <alternativeName>
            <fullName evidence="20">GTP cyclohydrolase II</fullName>
        </alternativeName>
    </domain>
</protein>
<keyword evidence="17 20" id="KW-0511">Multifunctional enzyme</keyword>
<dbReference type="GO" id="GO:0005829">
    <property type="term" value="C:cytosol"/>
    <property type="evidence" value="ECO:0007669"/>
    <property type="project" value="TreeGrafter"/>
</dbReference>
<feature type="binding site" evidence="20">
    <location>
        <position position="29"/>
    </location>
    <ligand>
        <name>Mg(2+)</name>
        <dbReference type="ChEBI" id="CHEBI:18420"/>
        <label>2</label>
    </ligand>
</feature>
<dbReference type="Proteomes" id="UP000017148">
    <property type="component" value="Unassembled WGS sequence"/>
</dbReference>
<keyword evidence="8 20" id="KW-0686">Riboflavin biosynthesis</keyword>
<dbReference type="FunFam" id="3.40.50.10990:FF:000001">
    <property type="entry name" value="Riboflavin biosynthesis protein RibBA"/>
    <property type="match status" value="1"/>
</dbReference>
<comment type="catalytic activity">
    <reaction evidence="19 20">
        <text>GTP + 4 H2O = 2,5-diamino-6-hydroxy-4-(5-phosphoribosylamino)-pyrimidine + formate + 2 phosphate + 3 H(+)</text>
        <dbReference type="Rhea" id="RHEA:23704"/>
        <dbReference type="ChEBI" id="CHEBI:15377"/>
        <dbReference type="ChEBI" id="CHEBI:15378"/>
        <dbReference type="ChEBI" id="CHEBI:15740"/>
        <dbReference type="ChEBI" id="CHEBI:37565"/>
        <dbReference type="ChEBI" id="CHEBI:43474"/>
        <dbReference type="ChEBI" id="CHEBI:58614"/>
        <dbReference type="EC" id="3.5.4.25"/>
    </reaction>
</comment>
<evidence type="ECO:0000256" key="3">
    <source>
        <dbReference type="ARBA" id="ARBA00002284"/>
    </source>
</evidence>
<dbReference type="RefSeq" id="WP_022636220.1">
    <property type="nucleotide sequence ID" value="NZ_ASJR01000005.1"/>
</dbReference>
<keyword evidence="12 20" id="KW-0862">Zinc</keyword>